<dbReference type="PANTHER" id="PTHR21435">
    <property type="entry name" value="MITOCHONDRIAL IMPORT INNER MEMBRANE TRANSLOCASE SUBUNIT TIM29"/>
    <property type="match status" value="1"/>
</dbReference>
<accession>A0A6A4WXD8</accession>
<keyword evidence="2" id="KW-1185">Reference proteome</keyword>
<dbReference type="GO" id="GO:0042721">
    <property type="term" value="C:TIM22 mitochondrial import inner membrane insertion complex"/>
    <property type="evidence" value="ECO:0007669"/>
    <property type="project" value="InterPro"/>
</dbReference>
<protein>
    <submittedName>
        <fullName evidence="1">Mitochondrial import inner membrane translocase subunit Tim29</fullName>
    </submittedName>
</protein>
<organism evidence="1 2">
    <name type="scientific">Amphibalanus amphitrite</name>
    <name type="common">Striped barnacle</name>
    <name type="synonym">Balanus amphitrite</name>
    <dbReference type="NCBI Taxonomy" id="1232801"/>
    <lineage>
        <taxon>Eukaryota</taxon>
        <taxon>Metazoa</taxon>
        <taxon>Ecdysozoa</taxon>
        <taxon>Arthropoda</taxon>
        <taxon>Crustacea</taxon>
        <taxon>Multicrustacea</taxon>
        <taxon>Cirripedia</taxon>
        <taxon>Thoracica</taxon>
        <taxon>Thoracicalcarea</taxon>
        <taxon>Balanomorpha</taxon>
        <taxon>Balanoidea</taxon>
        <taxon>Balanidae</taxon>
        <taxon>Amphibalaninae</taxon>
        <taxon>Amphibalanus</taxon>
    </lineage>
</organism>
<dbReference type="EMBL" id="VIIS01000495">
    <property type="protein sequence ID" value="KAF0308330.1"/>
    <property type="molecule type" value="Genomic_DNA"/>
</dbReference>
<dbReference type="GO" id="GO:0045039">
    <property type="term" value="P:protein insertion into mitochondrial inner membrane"/>
    <property type="evidence" value="ECO:0007669"/>
    <property type="project" value="TreeGrafter"/>
</dbReference>
<dbReference type="Pfam" id="PF10171">
    <property type="entry name" value="Tim29"/>
    <property type="match status" value="1"/>
</dbReference>
<name>A0A6A4WXD8_AMPAM</name>
<proteinExistence type="predicted"/>
<dbReference type="AlphaFoldDB" id="A0A6A4WXD8"/>
<dbReference type="PANTHER" id="PTHR21435:SF1">
    <property type="entry name" value="MITOCHONDRIAL IMPORT INNER MEMBRANE TRANSLOCASE SUBUNIT TIM29"/>
    <property type="match status" value="1"/>
</dbReference>
<evidence type="ECO:0000313" key="1">
    <source>
        <dbReference type="EMBL" id="KAF0308330.1"/>
    </source>
</evidence>
<gene>
    <name evidence="1" type="primary">TIMM29</name>
    <name evidence="1" type="ORF">FJT64_020445</name>
</gene>
<reference evidence="1 2" key="1">
    <citation type="submission" date="2019-07" db="EMBL/GenBank/DDBJ databases">
        <title>Draft genome assembly of a fouling barnacle, Amphibalanus amphitrite (Darwin, 1854): The first reference genome for Thecostraca.</title>
        <authorList>
            <person name="Kim W."/>
        </authorList>
    </citation>
    <scope>NUCLEOTIDE SEQUENCE [LARGE SCALE GENOMIC DNA]</scope>
    <source>
        <strain evidence="1">SNU_AA5</strain>
        <tissue evidence="1">Soma without cirri and trophi</tissue>
    </source>
</reference>
<comment type="caution">
    <text evidence="1">The sequence shown here is derived from an EMBL/GenBank/DDBJ whole genome shotgun (WGS) entry which is preliminary data.</text>
</comment>
<sequence length="145" mass="16702">MDQSTATLLVAWNTSPGDQQFSDQLLAADGRLRLIAPQLRRPAAERHVRRLRQLQADRRLQTQNLGPLSLLWERPYPEGTALHAAQCDYLRPSRLAFHERVLDVGAFGRWWQLWRTMRDYDVNDELFAEKAPVVPAEVEVATITK</sequence>
<dbReference type="InterPro" id="IPR019322">
    <property type="entry name" value="TIMM29"/>
</dbReference>
<dbReference type="OrthoDB" id="5970620at2759"/>
<evidence type="ECO:0000313" key="2">
    <source>
        <dbReference type="Proteomes" id="UP000440578"/>
    </source>
</evidence>
<dbReference type="Proteomes" id="UP000440578">
    <property type="component" value="Unassembled WGS sequence"/>
</dbReference>